<protein>
    <submittedName>
        <fullName evidence="1">Uncharacterized protein</fullName>
    </submittedName>
</protein>
<gene>
    <name evidence="1" type="ORF">C8D89_10595</name>
</gene>
<comment type="caution">
    <text evidence="1">The sequence shown here is derived from an EMBL/GenBank/DDBJ whole genome shotgun (WGS) entry which is preliminary data.</text>
</comment>
<accession>A0A2U1FD06</accession>
<evidence type="ECO:0000313" key="2">
    <source>
        <dbReference type="Proteomes" id="UP000245639"/>
    </source>
</evidence>
<sequence>MTTQETEALPPQIDPLDLFPGFAPACRCHRQGQVHRTFTDLLQPVSYVDKNGCRWTRAVLEADRGADVTEAACRLADLSMRWRCAGSNVAYPLWREAVQAGATLDLRDQKRITPFIGTGFGTPATPKPDSHVCGWVAEFLWYCISAEERHREGRSLARLEGPGLHATEPGGDGLAIWRKEHGGELSFCLWEIKNSVGSAAVSATVKRAYDQLGDRATEYLAKMTAIAASLDYDPQMQQLYAGLVDLWVDDDEQSAAGIAVGTHSAKAPQQCFSTMHQYFPGKRRDWQLEGLVVAISDFESFSEEVRANVWSVL</sequence>
<keyword evidence="2" id="KW-1185">Reference proteome</keyword>
<proteinExistence type="predicted"/>
<dbReference type="AlphaFoldDB" id="A0A2U1FD06"/>
<reference evidence="1 2" key="1">
    <citation type="submission" date="2018-04" db="EMBL/GenBank/DDBJ databases">
        <title>Genomic Encyclopedia of Type Strains, Phase IV (KMG-IV): sequencing the most valuable type-strain genomes for metagenomic binning, comparative biology and taxonomic classification.</title>
        <authorList>
            <person name="Goeker M."/>
        </authorList>
    </citation>
    <scope>NUCLEOTIDE SEQUENCE [LARGE SCALE GENOMIC DNA]</scope>
    <source>
        <strain evidence="1 2">DSM 45771</strain>
    </source>
</reference>
<organism evidence="1 2">
    <name type="scientific">Actinomycetospora cinnamomea</name>
    <dbReference type="NCBI Taxonomy" id="663609"/>
    <lineage>
        <taxon>Bacteria</taxon>
        <taxon>Bacillati</taxon>
        <taxon>Actinomycetota</taxon>
        <taxon>Actinomycetes</taxon>
        <taxon>Pseudonocardiales</taxon>
        <taxon>Pseudonocardiaceae</taxon>
        <taxon>Actinomycetospora</taxon>
    </lineage>
</organism>
<name>A0A2U1FD06_9PSEU</name>
<dbReference type="EMBL" id="QEKW01000005">
    <property type="protein sequence ID" value="PVZ10019.1"/>
    <property type="molecule type" value="Genomic_DNA"/>
</dbReference>
<dbReference type="Proteomes" id="UP000245639">
    <property type="component" value="Unassembled WGS sequence"/>
</dbReference>
<evidence type="ECO:0000313" key="1">
    <source>
        <dbReference type="EMBL" id="PVZ10019.1"/>
    </source>
</evidence>